<reference evidence="1 2" key="1">
    <citation type="submission" date="2021-05" db="EMBL/GenBank/DDBJ databases">
        <title>A Polyphasic approach of four new species of the genus Ohtaekwangia: Ohtaekwangia histidinii sp. nov., Ohtaekwangia cretensis sp. nov., Ohtaekwangia indiensis sp. nov., Ohtaekwangia reichenbachii sp. nov. from diverse environment.</title>
        <authorList>
            <person name="Octaviana S."/>
        </authorList>
    </citation>
    <scope>NUCLEOTIDE SEQUENCE [LARGE SCALE GENOMIC DNA]</scope>
    <source>
        <strain evidence="1 2">PWU5</strain>
    </source>
</reference>
<protein>
    <submittedName>
        <fullName evidence="1">Uncharacterized protein</fullName>
    </submittedName>
</protein>
<evidence type="ECO:0000313" key="1">
    <source>
        <dbReference type="EMBL" id="MBT1707404.1"/>
    </source>
</evidence>
<organism evidence="1 2">
    <name type="scientific">Dawidia cretensis</name>
    <dbReference type="NCBI Taxonomy" id="2782350"/>
    <lineage>
        <taxon>Bacteria</taxon>
        <taxon>Pseudomonadati</taxon>
        <taxon>Bacteroidota</taxon>
        <taxon>Cytophagia</taxon>
        <taxon>Cytophagales</taxon>
        <taxon>Chryseotaleaceae</taxon>
        <taxon>Dawidia</taxon>
    </lineage>
</organism>
<gene>
    <name evidence="1" type="ORF">KK062_04190</name>
</gene>
<comment type="caution">
    <text evidence="1">The sequence shown here is derived from an EMBL/GenBank/DDBJ whole genome shotgun (WGS) entry which is preliminary data.</text>
</comment>
<dbReference type="RefSeq" id="WP_254082993.1">
    <property type="nucleotide sequence ID" value="NZ_JAHESE010000002.1"/>
</dbReference>
<keyword evidence="2" id="KW-1185">Reference proteome</keyword>
<dbReference type="Proteomes" id="UP001319080">
    <property type="component" value="Unassembled WGS sequence"/>
</dbReference>
<dbReference type="EMBL" id="JAHESE010000002">
    <property type="protein sequence ID" value="MBT1707404.1"/>
    <property type="molecule type" value="Genomic_DNA"/>
</dbReference>
<proteinExistence type="predicted"/>
<accession>A0AAP2DX93</accession>
<evidence type="ECO:0000313" key="2">
    <source>
        <dbReference type="Proteomes" id="UP001319080"/>
    </source>
</evidence>
<name>A0AAP2DX93_9BACT</name>
<sequence length="78" mass="8694">MAKVYFLLALGRKMPIFDLFVTINDSPMSQKEREEFAKKAVAHRKKVTATAASSKKFLITIGVLTPAGNIRKRARQSA</sequence>
<dbReference type="AlphaFoldDB" id="A0AAP2DX93"/>